<evidence type="ECO:0000313" key="2">
    <source>
        <dbReference type="Proteomes" id="UP000076154"/>
    </source>
</evidence>
<dbReference type="Proteomes" id="UP000076154">
    <property type="component" value="Unassembled WGS sequence"/>
</dbReference>
<proteinExistence type="predicted"/>
<reference evidence="1" key="1">
    <citation type="submission" date="2018-04" db="EMBL/GenBank/DDBJ databases">
        <title>Whole genome sequencing of Hypsizygus marmoreus.</title>
        <authorList>
            <person name="Choi I.-G."/>
            <person name="Min B."/>
            <person name="Kim J.-G."/>
            <person name="Kim S."/>
            <person name="Oh Y.-L."/>
            <person name="Kong W.-S."/>
            <person name="Park H."/>
            <person name="Jeong J."/>
            <person name="Song E.-S."/>
        </authorList>
    </citation>
    <scope>NUCLEOTIDE SEQUENCE [LARGE SCALE GENOMIC DNA]</scope>
    <source>
        <strain evidence="1">51987-8</strain>
    </source>
</reference>
<keyword evidence="2" id="KW-1185">Reference proteome</keyword>
<name>A0A369K7S4_HYPMA</name>
<organism evidence="1 2">
    <name type="scientific">Hypsizygus marmoreus</name>
    <name type="common">White beech mushroom</name>
    <name type="synonym">Agaricus marmoreus</name>
    <dbReference type="NCBI Taxonomy" id="39966"/>
    <lineage>
        <taxon>Eukaryota</taxon>
        <taxon>Fungi</taxon>
        <taxon>Dikarya</taxon>
        <taxon>Basidiomycota</taxon>
        <taxon>Agaricomycotina</taxon>
        <taxon>Agaricomycetes</taxon>
        <taxon>Agaricomycetidae</taxon>
        <taxon>Agaricales</taxon>
        <taxon>Tricholomatineae</taxon>
        <taxon>Lyophyllaceae</taxon>
        <taxon>Hypsizygus</taxon>
    </lineage>
</organism>
<accession>A0A369K7S4</accession>
<gene>
    <name evidence="1" type="ORF">Hypma_014039</name>
</gene>
<evidence type="ECO:0000313" key="1">
    <source>
        <dbReference type="EMBL" id="RDB29948.1"/>
    </source>
</evidence>
<protein>
    <submittedName>
        <fullName evidence="1">Uncharacterized protein</fullName>
    </submittedName>
</protein>
<comment type="caution">
    <text evidence="1">The sequence shown here is derived from an EMBL/GenBank/DDBJ whole genome shotgun (WGS) entry which is preliminary data.</text>
</comment>
<dbReference type="EMBL" id="LUEZ02000009">
    <property type="protein sequence ID" value="RDB29948.1"/>
    <property type="molecule type" value="Genomic_DNA"/>
</dbReference>
<dbReference type="AlphaFoldDB" id="A0A369K7S4"/>
<sequence length="272" mass="30099">MKAKTDLRLATLDEGVTSNLQRFTNIVCAFRKQSNELHKAHGIMGDELPAPAHPPDSEIIPERLRLEDITFQRIIPRNGVRTLSQVFLVFDLEADGLYGLACEAEGAHFGDAVSKLDLASLKSILPGTLNLEVVVVQANDLHVRELSNFAGRTTDTASNVKDPHARTEVHLRGKIMFMAGERSKERLALIETREVEGLRPSIFVQLGRTVIIAWETKFTSQGFKILQAEGTLTVNDVRIALETLFRVAIVLSVQVLLPKRSVVLNTIADTTI</sequence>
<dbReference type="InParanoid" id="A0A369K7S4"/>